<comment type="cofactor">
    <cofactor evidence="7">
        <name>Zn(2+)</name>
        <dbReference type="ChEBI" id="CHEBI:29105"/>
    </cofactor>
    <text evidence="7">Binds 2 Zn(2+) ions per subunit.</text>
</comment>
<sequence>MDSKKYSTLKERFLRYVKFNTRSDDASETIPSTPSQMEFAKMLKKELEELGLSNVFINKACFVNATLPSNIDKKVPTVGFIAHMDTADFNAEGINPQIVENYDGKDIVLNKEQNIVLKVEEFPNLKNYISKTLITTDGTTLLGADDKSGIVEIIEAVKYLKEHPEIKHGDVKMAFGPDEEIGRGADYFDVKEFAADYAYTMDGGPIGELEYESFNAAQAKFKIKGVSVHPGTAKGKMINASLIASEIIEMFPKDEVPEKTEGYEGFYFLDEMKSNCEEGEVVYIIRDHDKAKFLAKKEFVKELVEKVNKKHGKEVVKLELKDEYYNMGEIIKDHMYVVDIAKQAMENLGIKPLIKAIRGGTDGSKISFMGLPTPNIFAGGENFHGKYEFVALESMEKATDVIVEIVKLNAERQ</sequence>
<evidence type="ECO:0000256" key="2">
    <source>
        <dbReference type="ARBA" id="ARBA00022670"/>
    </source>
</evidence>
<dbReference type="PANTHER" id="PTHR42994">
    <property type="entry name" value="PEPTIDASE T"/>
    <property type="match status" value="1"/>
</dbReference>
<evidence type="ECO:0000256" key="1">
    <source>
        <dbReference type="ARBA" id="ARBA00009692"/>
    </source>
</evidence>
<dbReference type="NCBIfam" id="TIGR01882">
    <property type="entry name" value="peptidase-T"/>
    <property type="match status" value="1"/>
</dbReference>
<dbReference type="CDD" id="cd03892">
    <property type="entry name" value="M20_peptT"/>
    <property type="match status" value="1"/>
</dbReference>
<dbReference type="EC" id="3.4.11.4" evidence="7"/>
<comment type="subcellular location">
    <subcellularLocation>
        <location evidence="7">Cytoplasm</location>
    </subcellularLocation>
</comment>
<dbReference type="NCBIfam" id="NF009920">
    <property type="entry name" value="PRK13381.1"/>
    <property type="match status" value="1"/>
</dbReference>
<keyword evidence="7 9" id="KW-0031">Aminopeptidase</keyword>
<keyword evidence="4 7" id="KW-0378">Hydrolase</keyword>
<dbReference type="InterPro" id="IPR011650">
    <property type="entry name" value="Peptidase_M20_dimer"/>
</dbReference>
<evidence type="ECO:0000256" key="7">
    <source>
        <dbReference type="HAMAP-Rule" id="MF_00550"/>
    </source>
</evidence>
<name>A0ABX7CES3_9FUSO</name>
<dbReference type="EMBL" id="CP068114">
    <property type="protein sequence ID" value="QQS86982.1"/>
    <property type="molecule type" value="Genomic_DNA"/>
</dbReference>
<evidence type="ECO:0000256" key="4">
    <source>
        <dbReference type="ARBA" id="ARBA00022801"/>
    </source>
</evidence>
<gene>
    <name evidence="7 9" type="primary">pepT</name>
    <name evidence="9" type="ORF">I6I83_07975</name>
</gene>
<keyword evidence="7" id="KW-0963">Cytoplasm</keyword>
<feature type="domain" description="Peptidase M20 dimerisation" evidence="8">
    <location>
        <begin position="211"/>
        <end position="311"/>
    </location>
</feature>
<protein>
    <recommendedName>
        <fullName evidence="7">Peptidase T</fullName>
        <ecNumber evidence="7">3.4.11.4</ecNumber>
    </recommendedName>
    <alternativeName>
        <fullName evidence="7">Aminotripeptidase</fullName>
        <shortName evidence="7">Tripeptidase</shortName>
    </alternativeName>
    <alternativeName>
        <fullName evidence="7">Tripeptide aminopeptidase</fullName>
    </alternativeName>
</protein>
<dbReference type="RefSeq" id="WP_201626420.1">
    <property type="nucleotide sequence ID" value="NZ_CP068114.1"/>
</dbReference>
<feature type="binding site" evidence="7">
    <location>
        <position position="145"/>
    </location>
    <ligand>
        <name>Zn(2+)</name>
        <dbReference type="ChEBI" id="CHEBI:29105"/>
        <label>1</label>
    </ligand>
</feature>
<keyword evidence="5 7" id="KW-0862">Zinc</keyword>
<dbReference type="Gene3D" id="3.40.630.10">
    <property type="entry name" value="Zn peptidases"/>
    <property type="match status" value="1"/>
</dbReference>
<dbReference type="InterPro" id="IPR036264">
    <property type="entry name" value="Bact_exopeptidase_dim_dom"/>
</dbReference>
<dbReference type="Proteomes" id="UP000595375">
    <property type="component" value="Chromosome"/>
</dbReference>
<dbReference type="NCBIfam" id="NF003976">
    <property type="entry name" value="PRK05469.1"/>
    <property type="match status" value="1"/>
</dbReference>
<dbReference type="GO" id="GO:0045148">
    <property type="term" value="F:tripeptide aminopeptidase activity"/>
    <property type="evidence" value="ECO:0007669"/>
    <property type="project" value="UniProtKB-EC"/>
</dbReference>
<dbReference type="InterPro" id="IPR001261">
    <property type="entry name" value="ArgE/DapE_CS"/>
</dbReference>
<keyword evidence="2 7" id="KW-0645">Protease</keyword>
<dbReference type="HAMAP" id="MF_00550">
    <property type="entry name" value="Aminopeptidase_M20"/>
    <property type="match status" value="1"/>
</dbReference>
<dbReference type="InterPro" id="IPR010161">
    <property type="entry name" value="Peptidase_M20B"/>
</dbReference>
<dbReference type="Pfam" id="PF07687">
    <property type="entry name" value="M20_dimer"/>
    <property type="match status" value="1"/>
</dbReference>
<dbReference type="SUPFAM" id="SSF55031">
    <property type="entry name" value="Bacterial exopeptidase dimerisation domain"/>
    <property type="match status" value="1"/>
</dbReference>
<feature type="binding site" evidence="7">
    <location>
        <position position="83"/>
    </location>
    <ligand>
        <name>Zn(2+)</name>
        <dbReference type="ChEBI" id="CHEBI:29105"/>
        <label>1</label>
    </ligand>
</feature>
<keyword evidence="6 7" id="KW-0482">Metalloprotease</keyword>
<dbReference type="PIRSF" id="PIRSF037215">
    <property type="entry name" value="Peptidase_M20B"/>
    <property type="match status" value="1"/>
</dbReference>
<dbReference type="PROSITE" id="PS00758">
    <property type="entry name" value="ARGE_DAPE_CPG2_1"/>
    <property type="match status" value="1"/>
</dbReference>
<keyword evidence="10" id="KW-1185">Reference proteome</keyword>
<reference evidence="9 10" key="1">
    <citation type="submission" date="2021-01" db="EMBL/GenBank/DDBJ databases">
        <title>FDA dAtabase for Regulatory Grade micrObial Sequences (FDA-ARGOS): Supporting development and validation of Infectious Disease Dx tests.</title>
        <authorList>
            <person name="Sproer C."/>
            <person name="Gronow S."/>
            <person name="Severitt S."/>
            <person name="Schroder I."/>
            <person name="Tallon L."/>
            <person name="Sadzewicz L."/>
            <person name="Zhao X."/>
            <person name="Boylan J."/>
            <person name="Ott S."/>
            <person name="Bowen H."/>
            <person name="Vavikolanu K."/>
            <person name="Mehta A."/>
            <person name="Aluvathingal J."/>
            <person name="Nadendla S."/>
            <person name="Lowell S."/>
            <person name="Myers T."/>
            <person name="Yan Y."/>
            <person name="Sichtig H."/>
        </authorList>
    </citation>
    <scope>NUCLEOTIDE SEQUENCE [LARGE SCALE GENOMIC DNA]</scope>
    <source>
        <strain evidence="9 10">FDAARGOS_1126</strain>
    </source>
</reference>
<comment type="similarity">
    <text evidence="1 7">Belongs to the peptidase M20B family.</text>
</comment>
<feature type="binding site" evidence="7">
    <location>
        <position position="384"/>
    </location>
    <ligand>
        <name>Zn(2+)</name>
        <dbReference type="ChEBI" id="CHEBI:29105"/>
        <label>2</label>
    </ligand>
</feature>
<feature type="binding site" evidence="7">
    <location>
        <position position="145"/>
    </location>
    <ligand>
        <name>Zn(2+)</name>
        <dbReference type="ChEBI" id="CHEBI:29105"/>
        <label>2</label>
    </ligand>
</feature>
<feature type="binding site" evidence="7">
    <location>
        <position position="202"/>
    </location>
    <ligand>
        <name>Zn(2+)</name>
        <dbReference type="ChEBI" id="CHEBI:29105"/>
        <label>1</label>
    </ligand>
</feature>
<dbReference type="PANTHER" id="PTHR42994:SF1">
    <property type="entry name" value="PEPTIDASE T"/>
    <property type="match status" value="1"/>
</dbReference>
<organism evidence="9 10">
    <name type="scientific">Fusobacterium canifelinum</name>
    <dbReference type="NCBI Taxonomy" id="285729"/>
    <lineage>
        <taxon>Bacteria</taxon>
        <taxon>Fusobacteriati</taxon>
        <taxon>Fusobacteriota</taxon>
        <taxon>Fusobacteriia</taxon>
        <taxon>Fusobacteriales</taxon>
        <taxon>Fusobacteriaceae</taxon>
        <taxon>Fusobacterium</taxon>
    </lineage>
</organism>
<dbReference type="PROSITE" id="PS00759">
    <property type="entry name" value="ARGE_DAPE_CPG2_2"/>
    <property type="match status" value="1"/>
</dbReference>
<comment type="function">
    <text evidence="7">Cleaves the N-terminal amino acid of tripeptides.</text>
</comment>
<dbReference type="InterPro" id="IPR002933">
    <property type="entry name" value="Peptidase_M20"/>
</dbReference>
<dbReference type="SUPFAM" id="SSF53187">
    <property type="entry name" value="Zn-dependent exopeptidases"/>
    <property type="match status" value="1"/>
</dbReference>
<feature type="active site" evidence="7">
    <location>
        <position position="85"/>
    </location>
</feature>
<evidence type="ECO:0000259" key="8">
    <source>
        <dbReference type="Pfam" id="PF07687"/>
    </source>
</evidence>
<accession>A0ABX7CES3</accession>
<comment type="catalytic activity">
    <reaction evidence="7">
        <text>Release of the N-terminal residue from a tripeptide.</text>
        <dbReference type="EC" id="3.4.11.4"/>
    </reaction>
</comment>
<feature type="binding site" evidence="7">
    <location>
        <position position="180"/>
    </location>
    <ligand>
        <name>Zn(2+)</name>
        <dbReference type="ChEBI" id="CHEBI:29105"/>
        <label>2</label>
    </ligand>
</feature>
<proteinExistence type="inferred from homology"/>
<evidence type="ECO:0000256" key="6">
    <source>
        <dbReference type="ARBA" id="ARBA00023049"/>
    </source>
</evidence>
<feature type="active site" description="Proton acceptor" evidence="7">
    <location>
        <position position="179"/>
    </location>
</feature>
<dbReference type="Gene3D" id="3.30.70.360">
    <property type="match status" value="1"/>
</dbReference>
<evidence type="ECO:0000313" key="10">
    <source>
        <dbReference type="Proteomes" id="UP000595375"/>
    </source>
</evidence>
<evidence type="ECO:0000313" key="9">
    <source>
        <dbReference type="EMBL" id="QQS86982.1"/>
    </source>
</evidence>
<keyword evidence="3 7" id="KW-0479">Metal-binding</keyword>
<evidence type="ECO:0000256" key="3">
    <source>
        <dbReference type="ARBA" id="ARBA00022723"/>
    </source>
</evidence>
<dbReference type="Pfam" id="PF01546">
    <property type="entry name" value="Peptidase_M20"/>
    <property type="match status" value="1"/>
</dbReference>
<evidence type="ECO:0000256" key="5">
    <source>
        <dbReference type="ARBA" id="ARBA00022833"/>
    </source>
</evidence>